<evidence type="ECO:0000256" key="3">
    <source>
        <dbReference type="ARBA" id="ARBA00023002"/>
    </source>
</evidence>
<dbReference type="InterPro" id="IPR002347">
    <property type="entry name" value="SDR_fam"/>
</dbReference>
<evidence type="ECO:0000256" key="1">
    <source>
        <dbReference type="ARBA" id="ARBA00006484"/>
    </source>
</evidence>
<keyword evidence="6" id="KW-1185">Reference proteome</keyword>
<dbReference type="OrthoDB" id="191139at2759"/>
<evidence type="ECO:0000313" key="5">
    <source>
        <dbReference type="EMBL" id="KZV87059.1"/>
    </source>
</evidence>
<sequence>MFWRLYQVLSQSFPPPPTWSVDDMPNQSGRVHLVTGGAAGIGLETTKALLMKDATVYIATRNRRKAEAAIALLKEETGNEAHFLELDLASLESVKRAATEFLAKETALHVLYNNAGVLFTDMKLMTVDGYDLQFGTNVLGHFYLTRLLMPALIAGQARVVNVSSVMPLILTAPTSSFDYLTDGPDRRKLSLGKYRMYGISKLGNILHAKELHRRYAQDGIVATAVNPGILKTDLYKTMPSRFRRWIYDRLLYPPPFGAITQLYAGTAPEGASMGGQFLVPWARIGPTSVEASDADLARRLWDWLEEQVRFHETQHS</sequence>
<dbReference type="Gene3D" id="3.40.50.720">
    <property type="entry name" value="NAD(P)-binding Rossmann-like Domain"/>
    <property type="match status" value="1"/>
</dbReference>
<evidence type="ECO:0000313" key="4">
    <source>
        <dbReference type="EMBL" id="KZV84163.1"/>
    </source>
</evidence>
<dbReference type="SUPFAM" id="SSF51735">
    <property type="entry name" value="NAD(P)-binding Rossmann-fold domains"/>
    <property type="match status" value="1"/>
</dbReference>
<dbReference type="STRING" id="1314781.A0A165ZZ80"/>
<dbReference type="EMBL" id="KV426137">
    <property type="protein sequence ID" value="KZV87059.1"/>
    <property type="molecule type" value="Genomic_DNA"/>
</dbReference>
<dbReference type="InterPro" id="IPR036291">
    <property type="entry name" value="NAD(P)-bd_dom_sf"/>
</dbReference>
<dbReference type="PANTHER" id="PTHR24320:SF236">
    <property type="entry name" value="SHORT-CHAIN DEHYDROGENASE-RELATED"/>
    <property type="match status" value="1"/>
</dbReference>
<keyword evidence="3" id="KW-0560">Oxidoreductase</keyword>
<dbReference type="Proteomes" id="UP000077266">
    <property type="component" value="Unassembled WGS sequence"/>
</dbReference>
<dbReference type="EMBL" id="KV426237">
    <property type="protein sequence ID" value="KZV84163.1"/>
    <property type="molecule type" value="Genomic_DNA"/>
</dbReference>
<proteinExistence type="inferred from homology"/>
<dbReference type="GO" id="GO:0016491">
    <property type="term" value="F:oxidoreductase activity"/>
    <property type="evidence" value="ECO:0007669"/>
    <property type="project" value="UniProtKB-KW"/>
</dbReference>
<gene>
    <name evidence="4" type="ORF">EXIGLDRAFT_624677</name>
    <name evidence="5" type="ORF">EXIGLDRAFT_774040</name>
</gene>
<evidence type="ECO:0000313" key="6">
    <source>
        <dbReference type="Proteomes" id="UP000077266"/>
    </source>
</evidence>
<dbReference type="PRINTS" id="PR00081">
    <property type="entry name" value="GDHRDH"/>
</dbReference>
<reference evidence="5 6" key="1">
    <citation type="journal article" date="2016" name="Mol. Biol. Evol.">
        <title>Comparative Genomics of Early-Diverging Mushroom-Forming Fungi Provides Insights into the Origins of Lignocellulose Decay Capabilities.</title>
        <authorList>
            <person name="Nagy L.G."/>
            <person name="Riley R."/>
            <person name="Tritt A."/>
            <person name="Adam C."/>
            <person name="Daum C."/>
            <person name="Floudas D."/>
            <person name="Sun H."/>
            <person name="Yadav J.S."/>
            <person name="Pangilinan J."/>
            <person name="Larsson K.H."/>
            <person name="Matsuura K."/>
            <person name="Barry K."/>
            <person name="Labutti K."/>
            <person name="Kuo R."/>
            <person name="Ohm R.A."/>
            <person name="Bhattacharya S.S."/>
            <person name="Shirouzu T."/>
            <person name="Yoshinaga Y."/>
            <person name="Martin F.M."/>
            <person name="Grigoriev I.V."/>
            <person name="Hibbett D.S."/>
        </authorList>
    </citation>
    <scope>NUCLEOTIDE SEQUENCE [LARGE SCALE GENOMIC DNA]</scope>
    <source>
        <strain evidence="5 6">HHB12029</strain>
    </source>
</reference>
<accession>A0A165ZZ80</accession>
<protein>
    <submittedName>
        <fullName evidence="5">NAD(P)-binding protein</fullName>
    </submittedName>
</protein>
<evidence type="ECO:0000256" key="2">
    <source>
        <dbReference type="ARBA" id="ARBA00022857"/>
    </source>
</evidence>
<comment type="similarity">
    <text evidence="1">Belongs to the short-chain dehydrogenases/reductases (SDR) family.</text>
</comment>
<name>A0A165ZZ80_EXIGL</name>
<organism evidence="5 6">
    <name type="scientific">Exidia glandulosa HHB12029</name>
    <dbReference type="NCBI Taxonomy" id="1314781"/>
    <lineage>
        <taxon>Eukaryota</taxon>
        <taxon>Fungi</taxon>
        <taxon>Dikarya</taxon>
        <taxon>Basidiomycota</taxon>
        <taxon>Agaricomycotina</taxon>
        <taxon>Agaricomycetes</taxon>
        <taxon>Auriculariales</taxon>
        <taxon>Exidiaceae</taxon>
        <taxon>Exidia</taxon>
    </lineage>
</organism>
<dbReference type="AlphaFoldDB" id="A0A165ZZ80"/>
<keyword evidence="2" id="KW-0521">NADP</keyword>
<dbReference type="PANTHER" id="PTHR24320">
    <property type="entry name" value="RETINOL DEHYDROGENASE"/>
    <property type="match status" value="1"/>
</dbReference>
<dbReference type="Pfam" id="PF00106">
    <property type="entry name" value="adh_short"/>
    <property type="match status" value="1"/>
</dbReference>